<dbReference type="EMBL" id="BLLF01001262">
    <property type="protein sequence ID" value="GFH18204.1"/>
    <property type="molecule type" value="Genomic_DNA"/>
</dbReference>
<sequence length="207" mass="22591">MARLKTCIKCLYVILERVPGCVSSEHYETTAWLLTTTMDSEPSRPLPVPKPRPFPDSGAAPGPRCGHTLTAIAGPEGDLSKARLVAQVRTIKGTLADRVDHVTSDLLHFTAVLTGVLVQGAGPSARYAHTLSLVANRFLVAMGGNDGKSTLGDAWALDTSEKPYQWRKIVDAGEMPSPRCVPALPRARRRTAHVMLCYRRTPRHCRL</sequence>
<name>A0A699ZH29_HAELA</name>
<evidence type="ECO:0000256" key="1">
    <source>
        <dbReference type="SAM" id="MobiDB-lite"/>
    </source>
</evidence>
<dbReference type="Proteomes" id="UP000485058">
    <property type="component" value="Unassembled WGS sequence"/>
</dbReference>
<proteinExistence type="predicted"/>
<dbReference type="InterPro" id="IPR015915">
    <property type="entry name" value="Kelch-typ_b-propeller"/>
</dbReference>
<dbReference type="SUPFAM" id="SSF117281">
    <property type="entry name" value="Kelch motif"/>
    <property type="match status" value="1"/>
</dbReference>
<protein>
    <submittedName>
        <fullName evidence="2">Serine/threonine-protein phosphatase</fullName>
    </submittedName>
</protein>
<accession>A0A699ZH29</accession>
<evidence type="ECO:0000313" key="3">
    <source>
        <dbReference type="Proteomes" id="UP000485058"/>
    </source>
</evidence>
<feature type="region of interest" description="Disordered" evidence="1">
    <location>
        <begin position="39"/>
        <end position="61"/>
    </location>
</feature>
<dbReference type="PANTHER" id="PTHR46422:SF4">
    <property type="entry name" value="SERINE_THREONINE-PROTEIN PHOSPHATASE BSL3"/>
    <property type="match status" value="1"/>
</dbReference>
<comment type="caution">
    <text evidence="2">The sequence shown here is derived from an EMBL/GenBank/DDBJ whole genome shotgun (WGS) entry which is preliminary data.</text>
</comment>
<feature type="compositionally biased region" description="Pro residues" evidence="1">
    <location>
        <begin position="44"/>
        <end position="54"/>
    </location>
</feature>
<dbReference type="PANTHER" id="PTHR46422">
    <property type="entry name" value="SERINE/THREONINE-PROTEIN PHOSPHATASE BSL3"/>
    <property type="match status" value="1"/>
</dbReference>
<gene>
    <name evidence="2" type="ORF">HaLaN_14964</name>
</gene>
<evidence type="ECO:0000313" key="2">
    <source>
        <dbReference type="EMBL" id="GFH18204.1"/>
    </source>
</evidence>
<dbReference type="Gene3D" id="2.120.10.80">
    <property type="entry name" value="Kelch-type beta propeller"/>
    <property type="match status" value="1"/>
</dbReference>
<reference evidence="2 3" key="1">
    <citation type="submission" date="2020-02" db="EMBL/GenBank/DDBJ databases">
        <title>Draft genome sequence of Haematococcus lacustris strain NIES-144.</title>
        <authorList>
            <person name="Morimoto D."/>
            <person name="Nakagawa S."/>
            <person name="Yoshida T."/>
            <person name="Sawayama S."/>
        </authorList>
    </citation>
    <scope>NUCLEOTIDE SEQUENCE [LARGE SCALE GENOMIC DNA]</scope>
    <source>
        <strain evidence="2 3">NIES-144</strain>
    </source>
</reference>
<organism evidence="2 3">
    <name type="scientific">Haematococcus lacustris</name>
    <name type="common">Green alga</name>
    <name type="synonym">Haematococcus pluvialis</name>
    <dbReference type="NCBI Taxonomy" id="44745"/>
    <lineage>
        <taxon>Eukaryota</taxon>
        <taxon>Viridiplantae</taxon>
        <taxon>Chlorophyta</taxon>
        <taxon>core chlorophytes</taxon>
        <taxon>Chlorophyceae</taxon>
        <taxon>CS clade</taxon>
        <taxon>Chlamydomonadales</taxon>
        <taxon>Haematococcaceae</taxon>
        <taxon>Haematococcus</taxon>
    </lineage>
</organism>
<dbReference type="AlphaFoldDB" id="A0A699ZH29"/>
<keyword evidence="3" id="KW-1185">Reference proteome</keyword>